<feature type="domain" description="PDZ" evidence="6">
    <location>
        <begin position="87"/>
        <end position="159"/>
    </location>
</feature>
<reference evidence="7 8" key="1">
    <citation type="submission" date="2021-04" db="EMBL/GenBank/DDBJ databases">
        <title>Novel species identification of genus Shewanella.</title>
        <authorList>
            <person name="Liu G."/>
        </authorList>
    </citation>
    <scope>NUCLEOTIDE SEQUENCE [LARGE SCALE GENOMIC DNA]</scope>
    <source>
        <strain evidence="7 8">FJAT-54481</strain>
    </source>
</reference>
<protein>
    <submittedName>
        <fullName evidence="7">S41 family peptidase</fullName>
    </submittedName>
</protein>
<evidence type="ECO:0000259" key="6">
    <source>
        <dbReference type="PROSITE" id="PS50106"/>
    </source>
</evidence>
<dbReference type="Gene3D" id="2.30.42.10">
    <property type="match status" value="1"/>
</dbReference>
<comment type="similarity">
    <text evidence="1 5">Belongs to the peptidase S41A family.</text>
</comment>
<dbReference type="PANTHER" id="PTHR32060:SF30">
    <property type="entry name" value="CARBOXY-TERMINAL PROCESSING PROTEASE CTPA"/>
    <property type="match status" value="1"/>
</dbReference>
<accession>A0ABX7YTH1</accession>
<dbReference type="Gene3D" id="3.30.750.44">
    <property type="match status" value="1"/>
</dbReference>
<evidence type="ECO:0000313" key="7">
    <source>
        <dbReference type="EMBL" id="QUN05954.1"/>
    </source>
</evidence>
<evidence type="ECO:0000256" key="4">
    <source>
        <dbReference type="ARBA" id="ARBA00022825"/>
    </source>
</evidence>
<evidence type="ECO:0000256" key="2">
    <source>
        <dbReference type="ARBA" id="ARBA00022670"/>
    </source>
</evidence>
<dbReference type="SMART" id="SM00245">
    <property type="entry name" value="TSPc"/>
    <property type="match status" value="1"/>
</dbReference>
<dbReference type="Pfam" id="PF00595">
    <property type="entry name" value="PDZ"/>
    <property type="match status" value="1"/>
</dbReference>
<gene>
    <name evidence="7" type="ORF">KDN34_00200</name>
</gene>
<keyword evidence="3 5" id="KW-0378">Hydrolase</keyword>
<dbReference type="InterPro" id="IPR029045">
    <property type="entry name" value="ClpP/crotonase-like_dom_sf"/>
</dbReference>
<dbReference type="CDD" id="cd07560">
    <property type="entry name" value="Peptidase_S41_CPP"/>
    <property type="match status" value="1"/>
</dbReference>
<evidence type="ECO:0000256" key="3">
    <source>
        <dbReference type="ARBA" id="ARBA00022801"/>
    </source>
</evidence>
<dbReference type="RefSeq" id="WP_212594979.1">
    <property type="nucleotide sequence ID" value="NZ_CP073587.1"/>
</dbReference>
<dbReference type="EMBL" id="CP073587">
    <property type="protein sequence ID" value="QUN05954.1"/>
    <property type="molecule type" value="Genomic_DNA"/>
</dbReference>
<dbReference type="Pfam" id="PF03572">
    <property type="entry name" value="Peptidase_S41"/>
    <property type="match status" value="1"/>
</dbReference>
<sequence length="403" mass="44449">MTKLIRNMLILLIGIIIGVSLSVASYSRYNHPVKEDHSDLILLHEVIETVETYYVDKISREQLVSAAIDGIFKTLDSHSTFLNVDQANDLQSSNRGQYYGFGFEVSPDQTQLVIQTAFPGSPAANAGLQKGDILFTLNQHRVTAANQPQVLDLIKQASQGRQAIALEVKRQNSTFTVTLQPADIRLHSVQAKLLADNIGYLRITHFQQDTAKDVKSWLEHWQQTEINGLIIDVRDNPGGLLEQAVAIADMFLDQGVIVATQGRYINANETFYATTGRLLANVPLVVIINQDSASAAEILTAALRDHQRATVVGEKSFGKGTVQSLIPNLYDRGSMIKLTTARYTTPNGKMLDTKGIEPDIKVTQENGDNSLEVAKDVAKTAGQPNHDHQFDAAISWIETHNHN</sequence>
<dbReference type="InterPro" id="IPR004447">
    <property type="entry name" value="Peptidase_S41A"/>
</dbReference>
<dbReference type="PROSITE" id="PS50106">
    <property type="entry name" value="PDZ"/>
    <property type="match status" value="1"/>
</dbReference>
<evidence type="ECO:0000256" key="5">
    <source>
        <dbReference type="RuleBase" id="RU004404"/>
    </source>
</evidence>
<evidence type="ECO:0000313" key="8">
    <source>
        <dbReference type="Proteomes" id="UP000679575"/>
    </source>
</evidence>
<dbReference type="InterPro" id="IPR005151">
    <property type="entry name" value="Tail-specific_protease"/>
</dbReference>
<dbReference type="NCBIfam" id="TIGR00225">
    <property type="entry name" value="prc"/>
    <property type="match status" value="1"/>
</dbReference>
<dbReference type="PANTHER" id="PTHR32060">
    <property type="entry name" value="TAIL-SPECIFIC PROTEASE"/>
    <property type="match status" value="1"/>
</dbReference>
<evidence type="ECO:0000256" key="1">
    <source>
        <dbReference type="ARBA" id="ARBA00009179"/>
    </source>
</evidence>
<keyword evidence="2 5" id="KW-0645">Protease</keyword>
<dbReference type="InterPro" id="IPR036034">
    <property type="entry name" value="PDZ_sf"/>
</dbReference>
<dbReference type="InterPro" id="IPR001478">
    <property type="entry name" value="PDZ"/>
</dbReference>
<dbReference type="SUPFAM" id="SSF52096">
    <property type="entry name" value="ClpP/crotonase"/>
    <property type="match status" value="1"/>
</dbReference>
<dbReference type="Gene3D" id="3.90.226.10">
    <property type="entry name" value="2-enoyl-CoA Hydratase, Chain A, domain 1"/>
    <property type="match status" value="1"/>
</dbReference>
<organism evidence="7 8">
    <name type="scientific">Shewanella yunxiaonensis</name>
    <dbReference type="NCBI Taxonomy" id="2829809"/>
    <lineage>
        <taxon>Bacteria</taxon>
        <taxon>Pseudomonadati</taxon>
        <taxon>Pseudomonadota</taxon>
        <taxon>Gammaproteobacteria</taxon>
        <taxon>Alteromonadales</taxon>
        <taxon>Shewanellaceae</taxon>
        <taxon>Shewanella</taxon>
    </lineage>
</organism>
<name>A0ABX7YTH1_9GAMM</name>
<keyword evidence="8" id="KW-1185">Reference proteome</keyword>
<dbReference type="SMART" id="SM00228">
    <property type="entry name" value="PDZ"/>
    <property type="match status" value="1"/>
</dbReference>
<keyword evidence="4 5" id="KW-0720">Serine protease</keyword>
<proteinExistence type="inferred from homology"/>
<dbReference type="SUPFAM" id="SSF50156">
    <property type="entry name" value="PDZ domain-like"/>
    <property type="match status" value="1"/>
</dbReference>
<dbReference type="Proteomes" id="UP000679575">
    <property type="component" value="Chromosome"/>
</dbReference>